<evidence type="ECO:0000256" key="2">
    <source>
        <dbReference type="PIRSR" id="PIRSR617939-1"/>
    </source>
</evidence>
<proteinExistence type="predicted"/>
<dbReference type="InterPro" id="IPR017939">
    <property type="entry name" value="G-Glutamylcylcotransferase"/>
</dbReference>
<feature type="active site" description="Proton acceptor" evidence="2">
    <location>
        <position position="73"/>
    </location>
</feature>
<reference evidence="4 5" key="1">
    <citation type="submission" date="2019-11" db="EMBL/GenBank/DDBJ databases">
        <title>The genome sequence of Methylocystis heyeri.</title>
        <authorList>
            <person name="Oshkin I.Y."/>
            <person name="Miroshnikov K."/>
            <person name="Dedysh S.N."/>
        </authorList>
    </citation>
    <scope>NUCLEOTIDE SEQUENCE [LARGE SCALE GENOMIC DNA]</scope>
    <source>
        <strain evidence="4 5">H2</strain>
    </source>
</reference>
<evidence type="ECO:0000313" key="5">
    <source>
        <dbReference type="Proteomes" id="UP000309061"/>
    </source>
</evidence>
<dbReference type="Gene3D" id="3.10.490.10">
    <property type="entry name" value="Gamma-glutamyl cyclotransferase-like"/>
    <property type="match status" value="1"/>
</dbReference>
<dbReference type="Proteomes" id="UP000309061">
    <property type="component" value="Chromosome"/>
</dbReference>
<name>A0A6B8KEP9_9HYPH</name>
<dbReference type="OrthoDB" id="141582at2"/>
<protein>
    <submittedName>
        <fullName evidence="4">Gamma-glutamylcyclotransferase</fullName>
    </submittedName>
</protein>
<evidence type="ECO:0000256" key="1">
    <source>
        <dbReference type="ARBA" id="ARBA00023239"/>
    </source>
</evidence>
<sequence length="144" mass="15996">MPLYFAYGANMDTQAMASRCPRSRPLGRARLARHRLFIMAEGFASIVQDPRANVHGVLWDLALSDVPALDRFEDIACGLYKKIQQPVLREPFGSARAFVYVGHWAEPGAPRPGYIEGVAAAARQWELPKPYVAYLENLAAVPAR</sequence>
<keyword evidence="4" id="KW-0808">Transferase</keyword>
<dbReference type="SUPFAM" id="SSF110857">
    <property type="entry name" value="Gamma-glutamyl cyclotransferase-like"/>
    <property type="match status" value="1"/>
</dbReference>
<accession>A0A6B8KEP9</accession>
<dbReference type="EMBL" id="CP046052">
    <property type="protein sequence ID" value="QGM46944.1"/>
    <property type="molecule type" value="Genomic_DNA"/>
</dbReference>
<dbReference type="GO" id="GO:0016740">
    <property type="term" value="F:transferase activity"/>
    <property type="evidence" value="ECO:0007669"/>
    <property type="project" value="UniProtKB-KW"/>
</dbReference>
<feature type="binding site" evidence="3">
    <location>
        <position position="114"/>
    </location>
    <ligand>
        <name>substrate</name>
    </ligand>
</feature>
<dbReference type="CDD" id="cd06661">
    <property type="entry name" value="GGCT_like"/>
    <property type="match status" value="1"/>
</dbReference>
<organism evidence="4 5">
    <name type="scientific">Methylocystis heyeri</name>
    <dbReference type="NCBI Taxonomy" id="391905"/>
    <lineage>
        <taxon>Bacteria</taxon>
        <taxon>Pseudomonadati</taxon>
        <taxon>Pseudomonadota</taxon>
        <taxon>Alphaproteobacteria</taxon>
        <taxon>Hyphomicrobiales</taxon>
        <taxon>Methylocystaceae</taxon>
        <taxon>Methylocystis</taxon>
    </lineage>
</organism>
<keyword evidence="5" id="KW-1185">Reference proteome</keyword>
<dbReference type="InterPro" id="IPR036568">
    <property type="entry name" value="GGCT-like_sf"/>
</dbReference>
<dbReference type="PANTHER" id="PTHR12935:SF0">
    <property type="entry name" value="GAMMA-GLUTAMYLCYCLOTRANSFERASE"/>
    <property type="match status" value="1"/>
</dbReference>
<dbReference type="Pfam" id="PF13772">
    <property type="entry name" value="AIG2_2"/>
    <property type="match status" value="1"/>
</dbReference>
<evidence type="ECO:0000313" key="4">
    <source>
        <dbReference type="EMBL" id="QGM46944.1"/>
    </source>
</evidence>
<dbReference type="GO" id="GO:0003839">
    <property type="term" value="F:gamma-glutamylcyclotransferase activity"/>
    <property type="evidence" value="ECO:0007669"/>
    <property type="project" value="InterPro"/>
</dbReference>
<evidence type="ECO:0000256" key="3">
    <source>
        <dbReference type="PIRSR" id="PIRSR617939-2"/>
    </source>
</evidence>
<dbReference type="AlphaFoldDB" id="A0A6B8KEP9"/>
<dbReference type="KEGG" id="mhey:H2LOC_015280"/>
<gene>
    <name evidence="4" type="ORF">H2LOC_015280</name>
</gene>
<dbReference type="InterPro" id="IPR013024">
    <property type="entry name" value="GGCT-like"/>
</dbReference>
<dbReference type="PANTHER" id="PTHR12935">
    <property type="entry name" value="GAMMA-GLUTAMYLCYCLOTRANSFERASE"/>
    <property type="match status" value="1"/>
</dbReference>
<dbReference type="RefSeq" id="WP_136497831.1">
    <property type="nucleotide sequence ID" value="NZ_CP046052.1"/>
</dbReference>
<keyword evidence="1" id="KW-0456">Lyase</keyword>